<protein>
    <submittedName>
        <fullName evidence="2">Uncharacterized protein</fullName>
    </submittedName>
</protein>
<dbReference type="PROSITE" id="PS51257">
    <property type="entry name" value="PROKAR_LIPOPROTEIN"/>
    <property type="match status" value="1"/>
</dbReference>
<evidence type="ECO:0000256" key="1">
    <source>
        <dbReference type="SAM" id="Phobius"/>
    </source>
</evidence>
<dbReference type="Proteomes" id="UP000827260">
    <property type="component" value="Segment"/>
</dbReference>
<organism evidence="2 3">
    <name type="scientific">Halorubrum tailed virus 27</name>
    <dbReference type="NCBI Taxonomy" id="2878008"/>
    <lineage>
        <taxon>Viruses</taxon>
        <taxon>Duplodnaviria</taxon>
        <taxon>Heunggongvirae</taxon>
        <taxon>Uroviricota</taxon>
        <taxon>Caudoviricetes</taxon>
        <taxon>Thumleimavirales</taxon>
        <taxon>Hafunaviridae</taxon>
        <taxon>Minorvirus</taxon>
        <taxon>Minorvirus thailandense</taxon>
        <taxon>Minorvirus HRTV27</taxon>
    </lineage>
</organism>
<reference evidence="2" key="1">
    <citation type="submission" date="2021-05" db="EMBL/GenBank/DDBJ databases">
        <title>Diversity, taxonomy and evolution of archaeal viruses of the class Caudoviricetes.</title>
        <authorList>
            <person name="Liu Y."/>
            <person name="Demina T.A."/>
            <person name="Roux S."/>
            <person name="Aiewsakun P."/>
            <person name="Kazlauskas D."/>
            <person name="Simmonds P."/>
            <person name="Prangishvili D."/>
            <person name="Oksanen H.M."/>
            <person name="Krupovic M."/>
        </authorList>
    </citation>
    <scope>NUCLEOTIDE SEQUENCE</scope>
    <source>
        <strain evidence="2">HRTV-27/27</strain>
    </source>
</reference>
<keyword evidence="3" id="KW-1185">Reference proteome</keyword>
<dbReference type="EMBL" id="MZ334522">
    <property type="protein sequence ID" value="UBF22745.1"/>
    <property type="molecule type" value="Genomic_DNA"/>
</dbReference>
<keyword evidence="1" id="KW-1133">Transmembrane helix</keyword>
<gene>
    <name evidence="2" type="ORF">HRTV-27_gp52</name>
</gene>
<feature type="transmembrane region" description="Helical" evidence="1">
    <location>
        <begin position="12"/>
        <end position="39"/>
    </location>
</feature>
<accession>A0AAE8XYM5</accession>
<keyword evidence="1" id="KW-0472">Membrane</keyword>
<name>A0AAE8XYM5_9CAUD</name>
<keyword evidence="1" id="KW-0812">Transmembrane</keyword>
<evidence type="ECO:0000313" key="3">
    <source>
        <dbReference type="Proteomes" id="UP000827260"/>
    </source>
</evidence>
<proteinExistence type="predicted"/>
<sequence length="49" mass="5351">MPVPSVRNSVPLMFIVQLLLTALAACLFGLVLIGYTWGFTAGIRVGRRM</sequence>
<evidence type="ECO:0000313" key="2">
    <source>
        <dbReference type="EMBL" id="UBF22745.1"/>
    </source>
</evidence>